<dbReference type="SMART" id="SM00521">
    <property type="entry name" value="CBF"/>
    <property type="match status" value="1"/>
</dbReference>
<keyword evidence="5 6" id="KW-0539">Nucleus</keyword>
<evidence type="ECO:0000256" key="3">
    <source>
        <dbReference type="ARBA" id="ARBA00023125"/>
    </source>
</evidence>
<organism evidence="8">
    <name type="scientific">Spongospora subterranea</name>
    <dbReference type="NCBI Taxonomy" id="70186"/>
    <lineage>
        <taxon>Eukaryota</taxon>
        <taxon>Sar</taxon>
        <taxon>Rhizaria</taxon>
        <taxon>Endomyxa</taxon>
        <taxon>Phytomyxea</taxon>
        <taxon>Plasmodiophorida</taxon>
        <taxon>Plasmodiophoridae</taxon>
        <taxon>Spongospora</taxon>
    </lineage>
</organism>
<dbReference type="Pfam" id="PF02045">
    <property type="entry name" value="CBFB_NFYA"/>
    <property type="match status" value="1"/>
</dbReference>
<sequence>MATDQTSAACRNLQDISVNRKQYARILKRREQRKLWNDTHVIISGKCESRRNLAMARPRSSECGRFIKRSDTSRSLASEDEPTPQSDSSAEHGADMTSTTTARHLKHIH</sequence>
<accession>A0A0H5R3J0</accession>
<evidence type="ECO:0000256" key="7">
    <source>
        <dbReference type="SAM" id="MobiDB-lite"/>
    </source>
</evidence>
<proteinExistence type="inferred from homology"/>
<feature type="region of interest" description="Disordered" evidence="7">
    <location>
        <begin position="58"/>
        <end position="109"/>
    </location>
</feature>
<keyword evidence="3 6" id="KW-0238">DNA-binding</keyword>
<evidence type="ECO:0000313" key="8">
    <source>
        <dbReference type="EMBL" id="CRZ02574.1"/>
    </source>
</evidence>
<reference evidence="8" key="1">
    <citation type="submission" date="2015-04" db="EMBL/GenBank/DDBJ databases">
        <title>The genome sequence of the plant pathogenic Rhizarian Plasmodiophora brassicae reveals insights in its biotrophic life cycle and the origin of chitin synthesis.</title>
        <authorList>
            <person name="Schwelm A."/>
            <person name="Fogelqvist J."/>
            <person name="Knaust A."/>
            <person name="Julke S."/>
            <person name="Lilja T."/>
            <person name="Dhandapani V."/>
            <person name="Bonilla-Rosso G."/>
            <person name="Karlsson M."/>
            <person name="Shevchenko A."/>
            <person name="Choi S.R."/>
            <person name="Kim H.G."/>
            <person name="Park J.Y."/>
            <person name="Lim Y.P."/>
            <person name="Ludwig-Muller J."/>
            <person name="Dixelius C."/>
        </authorList>
    </citation>
    <scope>NUCLEOTIDE SEQUENCE</scope>
    <source>
        <tissue evidence="8">Potato root galls</tissue>
    </source>
</reference>
<dbReference type="AlphaFoldDB" id="A0A0H5R3J0"/>
<dbReference type="GO" id="GO:0003700">
    <property type="term" value="F:DNA-binding transcription factor activity"/>
    <property type="evidence" value="ECO:0007669"/>
    <property type="project" value="UniProtKB-UniRule"/>
</dbReference>
<dbReference type="Gene3D" id="6.10.250.2430">
    <property type="match status" value="1"/>
</dbReference>
<evidence type="ECO:0000256" key="5">
    <source>
        <dbReference type="ARBA" id="ARBA00023242"/>
    </source>
</evidence>
<comment type="similarity">
    <text evidence="6">Belongs to the NFYA/HAP2 subunit family.</text>
</comment>
<dbReference type="EMBL" id="HACM01002132">
    <property type="protein sequence ID" value="CRZ02574.1"/>
    <property type="molecule type" value="Transcribed_RNA"/>
</dbReference>
<name>A0A0H5R3J0_9EUKA</name>
<dbReference type="GO" id="GO:0003677">
    <property type="term" value="F:DNA binding"/>
    <property type="evidence" value="ECO:0007669"/>
    <property type="project" value="UniProtKB-KW"/>
</dbReference>
<comment type="subcellular location">
    <subcellularLocation>
        <location evidence="1 6">Nucleus</location>
    </subcellularLocation>
</comment>
<dbReference type="PROSITE" id="PS51152">
    <property type="entry name" value="NFYA_HAP2_2"/>
    <property type="match status" value="1"/>
</dbReference>
<comment type="function">
    <text evidence="6">Component of the sequence-specific heterotrimeric transcription factor (NF-Y) which specifically recognizes a 5'-CCAAT-3' box motif found in the promoters of its target genes.</text>
</comment>
<evidence type="ECO:0000256" key="1">
    <source>
        <dbReference type="ARBA" id="ARBA00004123"/>
    </source>
</evidence>
<dbReference type="GO" id="GO:0005634">
    <property type="term" value="C:nucleus"/>
    <property type="evidence" value="ECO:0007669"/>
    <property type="project" value="UniProtKB-SubCell"/>
</dbReference>
<dbReference type="InterPro" id="IPR001289">
    <property type="entry name" value="NFYA"/>
</dbReference>
<evidence type="ECO:0000256" key="2">
    <source>
        <dbReference type="ARBA" id="ARBA00023015"/>
    </source>
</evidence>
<comment type="subunit">
    <text evidence="6">Heterotrimer.</text>
</comment>
<keyword evidence="4 6" id="KW-0804">Transcription</keyword>
<evidence type="ECO:0000256" key="4">
    <source>
        <dbReference type="ARBA" id="ARBA00023163"/>
    </source>
</evidence>
<evidence type="ECO:0000256" key="6">
    <source>
        <dbReference type="RuleBase" id="RU367155"/>
    </source>
</evidence>
<keyword evidence="2 6" id="KW-0805">Transcription regulation</keyword>
<protein>
    <recommendedName>
        <fullName evidence="6">Nuclear transcription factor Y subunit</fullName>
    </recommendedName>
</protein>